<keyword evidence="2 4" id="KW-0560">Oxidoreductase</keyword>
<sequence>MGCASGVGPELLLRFWHDQDQTTPFVPIVLGDIGVLANCARQLNLTVPLKLWQPGQIPREDALNVLPVSQLDPLPAWGHPTVASGRAMGACIVEAVRLIQAGELAAMVTCPIGKDMLNAGGYHYPGHTEMLAALSNAPEYAMMMAGERLRVTLTTIHRPLAEVASALSCQGITRLLLLTARALRVDFAMEHPRLAVAGLNPHAGEGGMFGREEIEIIAPAVARANELAGGEFTVSGPFPPDTVFYQASRGKYDAVVAQYHDQGLIPFKLLHFRDGVNVTIGLPIIRTSVDHGTAYDIAGRGLADPASLKAAFRLAGRIALNRRRGGDNHVS</sequence>
<protein>
    <submittedName>
        <fullName evidence="4">4-hydroxythreonine-4-phosphate dehydrogenase PdxA</fullName>
        <ecNumber evidence="4">1.1.1.262</ecNumber>
    </submittedName>
</protein>
<dbReference type="PANTHER" id="PTHR30004">
    <property type="entry name" value="4-HYDROXYTHREONINE-4-PHOSPHATE DEHYDROGENASE"/>
    <property type="match status" value="1"/>
</dbReference>
<name>A0A7C2TK39_9BACT</name>
<dbReference type="GO" id="GO:0050570">
    <property type="term" value="F:4-hydroxythreonine-4-phosphate dehydrogenase activity"/>
    <property type="evidence" value="ECO:0007669"/>
    <property type="project" value="UniProtKB-EC"/>
</dbReference>
<dbReference type="GO" id="GO:0051287">
    <property type="term" value="F:NAD binding"/>
    <property type="evidence" value="ECO:0007669"/>
    <property type="project" value="InterPro"/>
</dbReference>
<reference evidence="4" key="1">
    <citation type="journal article" date="2020" name="mSystems">
        <title>Genome- and Community-Level Interaction Insights into Carbon Utilization and Element Cycling Functions of Hydrothermarchaeota in Hydrothermal Sediment.</title>
        <authorList>
            <person name="Zhou Z."/>
            <person name="Liu Y."/>
            <person name="Xu W."/>
            <person name="Pan J."/>
            <person name="Luo Z.H."/>
            <person name="Li M."/>
        </authorList>
    </citation>
    <scope>NUCLEOTIDE SEQUENCE [LARGE SCALE GENOMIC DNA]</scope>
    <source>
        <strain evidence="4">SpSt-1224</strain>
    </source>
</reference>
<dbReference type="GO" id="GO:0046872">
    <property type="term" value="F:metal ion binding"/>
    <property type="evidence" value="ECO:0007669"/>
    <property type="project" value="UniProtKB-KW"/>
</dbReference>
<dbReference type="Pfam" id="PF04166">
    <property type="entry name" value="PdxA"/>
    <property type="match status" value="1"/>
</dbReference>
<dbReference type="SUPFAM" id="SSF53659">
    <property type="entry name" value="Isocitrate/Isopropylmalate dehydrogenase-like"/>
    <property type="match status" value="1"/>
</dbReference>
<organism evidence="4">
    <name type="scientific">Desulfurivibrio alkaliphilus</name>
    <dbReference type="NCBI Taxonomy" id="427923"/>
    <lineage>
        <taxon>Bacteria</taxon>
        <taxon>Pseudomonadati</taxon>
        <taxon>Thermodesulfobacteriota</taxon>
        <taxon>Desulfobulbia</taxon>
        <taxon>Desulfobulbales</taxon>
        <taxon>Desulfobulbaceae</taxon>
        <taxon>Desulfurivibrio</taxon>
    </lineage>
</organism>
<dbReference type="InterPro" id="IPR005255">
    <property type="entry name" value="PdxA_fam"/>
</dbReference>
<gene>
    <name evidence="4" type="primary">pdxA</name>
    <name evidence="4" type="ORF">ENN98_01970</name>
</gene>
<dbReference type="EC" id="1.1.1.262" evidence="4"/>
<dbReference type="AlphaFoldDB" id="A0A7C2TK39"/>
<dbReference type="Gene3D" id="3.40.718.10">
    <property type="entry name" value="Isopropylmalate Dehydrogenase"/>
    <property type="match status" value="1"/>
</dbReference>
<keyword evidence="3" id="KW-0520">NAD</keyword>
<evidence type="ECO:0000256" key="1">
    <source>
        <dbReference type="ARBA" id="ARBA00022723"/>
    </source>
</evidence>
<dbReference type="EMBL" id="DSDS01000043">
    <property type="protein sequence ID" value="HET97474.1"/>
    <property type="molecule type" value="Genomic_DNA"/>
</dbReference>
<evidence type="ECO:0000256" key="3">
    <source>
        <dbReference type="ARBA" id="ARBA00023027"/>
    </source>
</evidence>
<keyword evidence="1" id="KW-0479">Metal-binding</keyword>
<proteinExistence type="predicted"/>
<accession>A0A7C2TK39</accession>
<evidence type="ECO:0000256" key="2">
    <source>
        <dbReference type="ARBA" id="ARBA00023002"/>
    </source>
</evidence>
<dbReference type="PANTHER" id="PTHR30004:SF6">
    <property type="entry name" value="D-THREONATE 4-PHOSPHATE DEHYDROGENASE"/>
    <property type="match status" value="1"/>
</dbReference>
<dbReference type="Proteomes" id="UP000885986">
    <property type="component" value="Unassembled WGS sequence"/>
</dbReference>
<comment type="caution">
    <text evidence="4">The sequence shown here is derived from an EMBL/GenBank/DDBJ whole genome shotgun (WGS) entry which is preliminary data.</text>
</comment>
<dbReference type="NCBIfam" id="TIGR00557">
    <property type="entry name" value="pdxA"/>
    <property type="match status" value="1"/>
</dbReference>
<evidence type="ECO:0000313" key="4">
    <source>
        <dbReference type="EMBL" id="HET97474.1"/>
    </source>
</evidence>